<gene>
    <name evidence="7" type="ORF">G9C98_006983</name>
</gene>
<keyword evidence="8" id="KW-1185">Reference proteome</keyword>
<organism evidence="7 8">
    <name type="scientific">Cotesia typhae</name>
    <dbReference type="NCBI Taxonomy" id="2053667"/>
    <lineage>
        <taxon>Eukaryota</taxon>
        <taxon>Metazoa</taxon>
        <taxon>Ecdysozoa</taxon>
        <taxon>Arthropoda</taxon>
        <taxon>Hexapoda</taxon>
        <taxon>Insecta</taxon>
        <taxon>Pterygota</taxon>
        <taxon>Neoptera</taxon>
        <taxon>Endopterygota</taxon>
        <taxon>Hymenoptera</taxon>
        <taxon>Apocrita</taxon>
        <taxon>Ichneumonoidea</taxon>
        <taxon>Braconidae</taxon>
        <taxon>Microgastrinae</taxon>
        <taxon>Cotesia</taxon>
    </lineage>
</organism>
<name>A0A8J5VCA0_9HYME</name>
<feature type="compositionally biased region" description="Polar residues" evidence="4">
    <location>
        <begin position="1"/>
        <end position="11"/>
    </location>
</feature>
<feature type="domain" description="CCDC93 coiled-coil" evidence="5">
    <location>
        <begin position="480"/>
        <end position="532"/>
    </location>
</feature>
<proteinExistence type="inferred from homology"/>
<dbReference type="Proteomes" id="UP000729913">
    <property type="component" value="Unassembled WGS sequence"/>
</dbReference>
<evidence type="ECO:0000256" key="1">
    <source>
        <dbReference type="ARBA" id="ARBA00007219"/>
    </source>
</evidence>
<dbReference type="Pfam" id="PF21673">
    <property type="entry name" value="CCDC93_N"/>
    <property type="match status" value="1"/>
</dbReference>
<feature type="region of interest" description="Disordered" evidence="4">
    <location>
        <begin position="1"/>
        <end position="22"/>
    </location>
</feature>
<evidence type="ECO:0000259" key="5">
    <source>
        <dbReference type="Pfam" id="PF09762"/>
    </source>
</evidence>
<comment type="caution">
    <text evidence="7">The sequence shown here is derived from an EMBL/GenBank/DDBJ whole genome shotgun (WGS) entry which is preliminary data.</text>
</comment>
<feature type="domain" description="CCDC93 N-terminal" evidence="6">
    <location>
        <begin position="25"/>
        <end position="130"/>
    </location>
</feature>
<evidence type="ECO:0000256" key="2">
    <source>
        <dbReference type="ARBA" id="ARBA00016765"/>
    </source>
</evidence>
<dbReference type="InterPro" id="IPR048747">
    <property type="entry name" value="CCDC93_N"/>
</dbReference>
<dbReference type="OrthoDB" id="16092at2759"/>
<reference evidence="7" key="2">
    <citation type="submission" date="2021-04" db="EMBL/GenBank/DDBJ databases">
        <title>Genome-wide patterns of bracovirus chromosomal integration into multiple host tissues during parasitism.</title>
        <authorList>
            <person name="Chebbi M.A.C."/>
        </authorList>
    </citation>
    <scope>NUCLEOTIDE SEQUENCE</scope>
    <source>
        <tissue evidence="7">Whole body</tissue>
    </source>
</reference>
<dbReference type="PANTHER" id="PTHR16441:SF0">
    <property type="entry name" value="COILED-COIL DOMAIN-CONTAINING PROTEIN 93"/>
    <property type="match status" value="1"/>
</dbReference>
<evidence type="ECO:0000259" key="6">
    <source>
        <dbReference type="Pfam" id="PF21673"/>
    </source>
</evidence>
<sequence length="536" mass="63035">MLDQIQESRLPSSHPEKPDIRNDNEQTVKFNEIVDLLVAAGYFRARIKGLSNFDKVIGGITWCIESCNFDVNVNFLFHENLSIGQKIALTEKIVSMLLKMSCPFRIEPHQVQGLDYIHIFPIIQWLVKKSIEIRKESAGFVRLLSHRQFYKTRKVLDKKFHSSCDSKEFNDFNIKIIKSIYEPRRRLKKDLPLRAQVPKLKSTILEYGILLFPSTSYKSLNHLEVDNNQIKIKTISTPNVKDESSKLSETIVCIDKNQIGSIVSSQINQEMETIGRNFTPCIDRKDPDSNANLYEALIKKKMSWLNQVQKVKHDQSELLQKISGMIKRMEKISENQSKIENNTFQLTNLKNFDNKSVIEKLEQLIAVHMSLKDQETKFREQCKKDLTYLKTICDTIKNSASVTKQSHYKEYDEFKLSINKIRLTLAKKNRACVLLTRQLDNVPRRFELTQYQRRFMELYNQGKKERSIHRLKINSDLYFSKLKVEKKCVKEKNRQYNLSQQFVVLMEQQRKYITAVQQLTFECRRNESLLDQLRIM</sequence>
<evidence type="ECO:0000256" key="4">
    <source>
        <dbReference type="SAM" id="MobiDB-lite"/>
    </source>
</evidence>
<reference evidence="7" key="1">
    <citation type="submission" date="2020-03" db="EMBL/GenBank/DDBJ databases">
        <authorList>
            <person name="Chebbi M.A."/>
            <person name="Drezen J.M."/>
        </authorList>
    </citation>
    <scope>NUCLEOTIDE SEQUENCE</scope>
    <source>
        <tissue evidence="7">Whole body</tissue>
    </source>
</reference>
<feature type="domain" description="CCDC93 coiled-coil" evidence="5">
    <location>
        <begin position="181"/>
        <end position="461"/>
    </location>
</feature>
<evidence type="ECO:0000313" key="7">
    <source>
        <dbReference type="EMBL" id="KAG8041688.1"/>
    </source>
</evidence>
<protein>
    <recommendedName>
        <fullName evidence="2">Coiled-coil domain-containing protein 93</fullName>
    </recommendedName>
</protein>
<keyword evidence="3" id="KW-0175">Coiled coil</keyword>
<dbReference type="EMBL" id="JAAOIC020000007">
    <property type="protein sequence ID" value="KAG8041688.1"/>
    <property type="molecule type" value="Genomic_DNA"/>
</dbReference>
<dbReference type="AlphaFoldDB" id="A0A8J5VCA0"/>
<dbReference type="InterPro" id="IPR039116">
    <property type="entry name" value="CCDC93"/>
</dbReference>
<accession>A0A8J5VCA0</accession>
<comment type="similarity">
    <text evidence="1">Belongs to the CCDC93 family.</text>
</comment>
<dbReference type="Pfam" id="PF09762">
    <property type="entry name" value="CCDC93_CC"/>
    <property type="match status" value="2"/>
</dbReference>
<dbReference type="PANTHER" id="PTHR16441">
    <property type="entry name" value="FIDIPIDINE"/>
    <property type="match status" value="1"/>
</dbReference>
<dbReference type="InterPro" id="IPR019159">
    <property type="entry name" value="CCDC93_CC"/>
</dbReference>
<evidence type="ECO:0000313" key="8">
    <source>
        <dbReference type="Proteomes" id="UP000729913"/>
    </source>
</evidence>
<dbReference type="GO" id="GO:0006893">
    <property type="term" value="P:Golgi to plasma membrane transport"/>
    <property type="evidence" value="ECO:0007669"/>
    <property type="project" value="TreeGrafter"/>
</dbReference>
<evidence type="ECO:0000256" key="3">
    <source>
        <dbReference type="ARBA" id="ARBA00023054"/>
    </source>
</evidence>